<feature type="domain" description="Hemerythrin-like" evidence="1">
    <location>
        <begin position="27"/>
        <end position="144"/>
    </location>
</feature>
<evidence type="ECO:0000313" key="3">
    <source>
        <dbReference type="Proteomes" id="UP001501842"/>
    </source>
</evidence>
<dbReference type="Gene3D" id="1.20.120.520">
    <property type="entry name" value="nmb1532 protein domain like"/>
    <property type="match status" value="1"/>
</dbReference>
<name>A0ABP6H1J7_9ACTN</name>
<protein>
    <recommendedName>
        <fullName evidence="1">Hemerythrin-like domain-containing protein</fullName>
    </recommendedName>
</protein>
<accession>A0ABP6H1J7</accession>
<organism evidence="2 3">
    <name type="scientific">Actinocorallia aurantiaca</name>
    <dbReference type="NCBI Taxonomy" id="46204"/>
    <lineage>
        <taxon>Bacteria</taxon>
        <taxon>Bacillati</taxon>
        <taxon>Actinomycetota</taxon>
        <taxon>Actinomycetes</taxon>
        <taxon>Streptosporangiales</taxon>
        <taxon>Thermomonosporaceae</taxon>
        <taxon>Actinocorallia</taxon>
    </lineage>
</organism>
<dbReference type="RefSeq" id="WP_344454364.1">
    <property type="nucleotide sequence ID" value="NZ_BAAATZ010000027.1"/>
</dbReference>
<dbReference type="InterPro" id="IPR012312">
    <property type="entry name" value="Hemerythrin-like"/>
</dbReference>
<dbReference type="EMBL" id="BAAATZ010000027">
    <property type="protein sequence ID" value="GAA2733899.1"/>
    <property type="molecule type" value="Genomic_DNA"/>
</dbReference>
<gene>
    <name evidence="2" type="ORF">GCM10010439_55020</name>
</gene>
<dbReference type="Pfam" id="PF01814">
    <property type="entry name" value="Hemerythrin"/>
    <property type="match status" value="1"/>
</dbReference>
<proteinExistence type="predicted"/>
<dbReference type="Proteomes" id="UP001501842">
    <property type="component" value="Unassembled WGS sequence"/>
</dbReference>
<sequence>MNKTDTVIVRPRRSGDPEADLTTFQIVHRAMRGEVRRLAALTAGQGETPFPPEREAAIQSLLGPLTDEIHAHHAKEDRILWPVVAASAGAAIDLLPLSEEHAEIDPYLERIRAGRGRERAEALAALRDLLDEHIVEEEAVLFPVIRQYVSAEDFTACEKRFQKGSSFAHLKFLLPFIAAYAAPEELARMLKEAGLPMRILVRLFQPGYLRTQRAVYGS</sequence>
<evidence type="ECO:0000259" key="1">
    <source>
        <dbReference type="Pfam" id="PF01814"/>
    </source>
</evidence>
<keyword evidence="3" id="KW-1185">Reference proteome</keyword>
<evidence type="ECO:0000313" key="2">
    <source>
        <dbReference type="EMBL" id="GAA2733899.1"/>
    </source>
</evidence>
<comment type="caution">
    <text evidence="2">The sequence shown here is derived from an EMBL/GenBank/DDBJ whole genome shotgun (WGS) entry which is preliminary data.</text>
</comment>
<reference evidence="3" key="1">
    <citation type="journal article" date="2019" name="Int. J. Syst. Evol. Microbiol.">
        <title>The Global Catalogue of Microorganisms (GCM) 10K type strain sequencing project: providing services to taxonomists for standard genome sequencing and annotation.</title>
        <authorList>
            <consortium name="The Broad Institute Genomics Platform"/>
            <consortium name="The Broad Institute Genome Sequencing Center for Infectious Disease"/>
            <person name="Wu L."/>
            <person name="Ma J."/>
        </authorList>
    </citation>
    <scope>NUCLEOTIDE SEQUENCE [LARGE SCALE GENOMIC DNA]</scope>
    <source>
        <strain evidence="3">JCM 8201</strain>
    </source>
</reference>
<dbReference type="CDD" id="cd12108">
    <property type="entry name" value="Hr-like"/>
    <property type="match status" value="1"/>
</dbReference>